<accession>A0A182QY44</accession>
<protein>
    <recommendedName>
        <fullName evidence="4">DUF753 domain-containing protein</fullName>
    </recommendedName>
</protein>
<dbReference type="AlphaFoldDB" id="A0A182QY44"/>
<evidence type="ECO:0000313" key="3">
    <source>
        <dbReference type="Proteomes" id="UP000075886"/>
    </source>
</evidence>
<reference evidence="3" key="1">
    <citation type="submission" date="2014-01" db="EMBL/GenBank/DDBJ databases">
        <title>The Genome Sequence of Anopheles farauti FAR1 (V2).</title>
        <authorList>
            <consortium name="The Broad Institute Genomics Platform"/>
            <person name="Neafsey D.E."/>
            <person name="Besansky N."/>
            <person name="Howell P."/>
            <person name="Walton C."/>
            <person name="Young S.K."/>
            <person name="Zeng Q."/>
            <person name="Gargeya S."/>
            <person name="Fitzgerald M."/>
            <person name="Haas B."/>
            <person name="Abouelleil A."/>
            <person name="Allen A.W."/>
            <person name="Alvarado L."/>
            <person name="Arachchi H.M."/>
            <person name="Berlin A.M."/>
            <person name="Chapman S.B."/>
            <person name="Gainer-Dewar J."/>
            <person name="Goldberg J."/>
            <person name="Griggs A."/>
            <person name="Gujja S."/>
            <person name="Hansen M."/>
            <person name="Howarth C."/>
            <person name="Imamovic A."/>
            <person name="Ireland A."/>
            <person name="Larimer J."/>
            <person name="McCowan C."/>
            <person name="Murphy C."/>
            <person name="Pearson M."/>
            <person name="Poon T.W."/>
            <person name="Priest M."/>
            <person name="Roberts A."/>
            <person name="Saif S."/>
            <person name="Shea T."/>
            <person name="Sisk P."/>
            <person name="Sykes S."/>
            <person name="Wortman J."/>
            <person name="Nusbaum C."/>
            <person name="Birren B."/>
        </authorList>
    </citation>
    <scope>NUCLEOTIDE SEQUENCE [LARGE SCALE GENOMIC DNA]</scope>
    <source>
        <strain evidence="3">FAR1</strain>
    </source>
</reference>
<feature type="signal peptide" evidence="1">
    <location>
        <begin position="1"/>
        <end position="22"/>
    </location>
</feature>
<sequence length="237" mass="27341">MTSARFSVCVVLLFTIITRAHAFQCMQCIAQGSERNCDESGDSMECNEELAEKYISMFMRVNEDLDVDAADKTRYKCFKFSLKSEEAFYLKGCTYESLPICDNMQDGMHCSTCTGKDCNHMYYESYYDESGRAAGRTRSSRFWASMFRPSMVEHRARFQGTSGHRYVHRSFERIVPFPWGTEREARGDGFDITGRTHGTPLSIGLLYSMVICIFYDPFPATTPRRHRPKLTDDIEYC</sequence>
<organism evidence="2 3">
    <name type="scientific">Anopheles farauti</name>
    <dbReference type="NCBI Taxonomy" id="69004"/>
    <lineage>
        <taxon>Eukaryota</taxon>
        <taxon>Metazoa</taxon>
        <taxon>Ecdysozoa</taxon>
        <taxon>Arthropoda</taxon>
        <taxon>Hexapoda</taxon>
        <taxon>Insecta</taxon>
        <taxon>Pterygota</taxon>
        <taxon>Neoptera</taxon>
        <taxon>Endopterygota</taxon>
        <taxon>Diptera</taxon>
        <taxon>Nematocera</taxon>
        <taxon>Culicoidea</taxon>
        <taxon>Culicidae</taxon>
        <taxon>Anophelinae</taxon>
        <taxon>Anopheles</taxon>
    </lineage>
</organism>
<evidence type="ECO:0000256" key="1">
    <source>
        <dbReference type="SAM" id="SignalP"/>
    </source>
</evidence>
<reference evidence="2" key="2">
    <citation type="submission" date="2020-05" db="UniProtKB">
        <authorList>
            <consortium name="EnsemblMetazoa"/>
        </authorList>
    </citation>
    <scope>IDENTIFICATION</scope>
    <source>
        <strain evidence="2">FAR1</strain>
    </source>
</reference>
<dbReference type="EMBL" id="AXCN02001489">
    <property type="status" value="NOT_ANNOTATED_CDS"/>
    <property type="molecule type" value="Genomic_DNA"/>
</dbReference>
<keyword evidence="3" id="KW-1185">Reference proteome</keyword>
<dbReference type="Proteomes" id="UP000075886">
    <property type="component" value="Unassembled WGS sequence"/>
</dbReference>
<evidence type="ECO:0000313" key="2">
    <source>
        <dbReference type="EnsemblMetazoa" id="AFAF019196-PA"/>
    </source>
</evidence>
<keyword evidence="1" id="KW-0732">Signal</keyword>
<feature type="chain" id="PRO_5008133530" description="DUF753 domain-containing protein" evidence="1">
    <location>
        <begin position="23"/>
        <end position="237"/>
    </location>
</feature>
<evidence type="ECO:0008006" key="4">
    <source>
        <dbReference type="Google" id="ProtNLM"/>
    </source>
</evidence>
<proteinExistence type="predicted"/>
<dbReference type="VEuPathDB" id="VectorBase:AFAF019196"/>
<dbReference type="EnsemblMetazoa" id="AFAF019196-RA">
    <property type="protein sequence ID" value="AFAF019196-PA"/>
    <property type="gene ID" value="AFAF019196"/>
</dbReference>
<name>A0A182QY44_9DIPT</name>